<dbReference type="GeneID" id="17311291"/>
<dbReference type="HOGENOM" id="CLU_712607_0_0_1"/>
<keyword evidence="4" id="KW-1185">Reference proteome</keyword>
<reference evidence="3" key="3">
    <citation type="submission" date="2016-03" db="UniProtKB">
        <authorList>
            <consortium name="EnsemblProtists"/>
        </authorList>
    </citation>
    <scope>IDENTIFICATION</scope>
</reference>
<organism evidence="2">
    <name type="scientific">Guillardia theta (strain CCMP2712)</name>
    <name type="common">Cryptophyte</name>
    <dbReference type="NCBI Taxonomy" id="905079"/>
    <lineage>
        <taxon>Eukaryota</taxon>
        <taxon>Cryptophyceae</taxon>
        <taxon>Pyrenomonadales</taxon>
        <taxon>Geminigeraceae</taxon>
        <taxon>Guillardia</taxon>
    </lineage>
</organism>
<dbReference type="EMBL" id="JH992967">
    <property type="protein sequence ID" value="EKX54618.1"/>
    <property type="molecule type" value="Genomic_DNA"/>
</dbReference>
<evidence type="ECO:0000313" key="4">
    <source>
        <dbReference type="Proteomes" id="UP000011087"/>
    </source>
</evidence>
<keyword evidence="1" id="KW-0472">Membrane</keyword>
<gene>
    <name evidence="2" type="ORF">GUITHDRAFT_132312</name>
</gene>
<feature type="transmembrane region" description="Helical" evidence="1">
    <location>
        <begin position="21"/>
        <end position="43"/>
    </location>
</feature>
<dbReference type="KEGG" id="gtt:GUITHDRAFT_132312"/>
<keyword evidence="1" id="KW-1133">Transmembrane helix</keyword>
<sequence>MACDHRKSHDHVRCRTVPRLVMARAFLFGVAIGFATLSAYQLWNHRNSSSMRMNRHRSSLSRWSKIQGNRTKEGHRGHTRDYMAVCDIQRPENWVVDMKYEASSEESDSVKKKRFFVSVHDPSIDTVISKGILDGIWGPKEKYPSVTEMFSICKFAGSKKTGRPYRLDCGNGKVFVEGGAAIGMAVKDNVERITESACMNGVRHCTHRRLKHEKLNKGGKISRKSKFHSDLHGSDAIWKSEKRFPLNIRQNLIGERTANTTAGKMHKLQTQPGNLAAIELGGGVVTTEASLITVDEDVKSRQAKEIVEFLQGYGFEFYNVEQSSCTTTAPTSFALNGFDAGEGDGNTPPKWIPPSEVMSYVMQPRDYGAHPRILASLGKSHVNKTRHN</sequence>
<protein>
    <submittedName>
        <fullName evidence="2 3">Uncharacterized protein</fullName>
    </submittedName>
</protein>
<proteinExistence type="predicted"/>
<reference evidence="4" key="2">
    <citation type="submission" date="2012-11" db="EMBL/GenBank/DDBJ databases">
        <authorList>
            <person name="Kuo A."/>
            <person name="Curtis B.A."/>
            <person name="Tanifuji G."/>
            <person name="Burki F."/>
            <person name="Gruber A."/>
            <person name="Irimia M."/>
            <person name="Maruyama S."/>
            <person name="Arias M.C."/>
            <person name="Ball S.G."/>
            <person name="Gile G.H."/>
            <person name="Hirakawa Y."/>
            <person name="Hopkins J.F."/>
            <person name="Rensing S.A."/>
            <person name="Schmutz J."/>
            <person name="Symeonidi A."/>
            <person name="Elias M."/>
            <person name="Eveleigh R.J."/>
            <person name="Herman E.K."/>
            <person name="Klute M.J."/>
            <person name="Nakayama T."/>
            <person name="Obornik M."/>
            <person name="Reyes-Prieto A."/>
            <person name="Armbrust E.V."/>
            <person name="Aves S.J."/>
            <person name="Beiko R.G."/>
            <person name="Coutinho P."/>
            <person name="Dacks J.B."/>
            <person name="Durnford D.G."/>
            <person name="Fast N.M."/>
            <person name="Green B.R."/>
            <person name="Grisdale C."/>
            <person name="Hempe F."/>
            <person name="Henrissat B."/>
            <person name="Hoppner M.P."/>
            <person name="Ishida K.-I."/>
            <person name="Kim E."/>
            <person name="Koreny L."/>
            <person name="Kroth P.G."/>
            <person name="Liu Y."/>
            <person name="Malik S.-B."/>
            <person name="Maier U.G."/>
            <person name="McRose D."/>
            <person name="Mock T."/>
            <person name="Neilson J.A."/>
            <person name="Onodera N.T."/>
            <person name="Poole A.M."/>
            <person name="Pritham E.J."/>
            <person name="Richards T.A."/>
            <person name="Rocap G."/>
            <person name="Roy S.W."/>
            <person name="Sarai C."/>
            <person name="Schaack S."/>
            <person name="Shirato S."/>
            <person name="Slamovits C.H."/>
            <person name="Spencer D.F."/>
            <person name="Suzuki S."/>
            <person name="Worden A.Z."/>
            <person name="Zauner S."/>
            <person name="Barry K."/>
            <person name="Bell C."/>
            <person name="Bharti A.K."/>
            <person name="Crow J.A."/>
            <person name="Grimwood J."/>
            <person name="Kramer R."/>
            <person name="Lindquist E."/>
            <person name="Lucas S."/>
            <person name="Salamov A."/>
            <person name="McFadden G.I."/>
            <person name="Lane C.E."/>
            <person name="Keeling P.J."/>
            <person name="Gray M.W."/>
            <person name="Grigoriev I.V."/>
            <person name="Archibald J.M."/>
        </authorList>
    </citation>
    <scope>NUCLEOTIDE SEQUENCE</scope>
    <source>
        <strain evidence="4">CCMP2712</strain>
    </source>
</reference>
<keyword evidence="1" id="KW-0812">Transmembrane</keyword>
<reference evidence="2 4" key="1">
    <citation type="journal article" date="2012" name="Nature">
        <title>Algal genomes reveal evolutionary mosaicism and the fate of nucleomorphs.</title>
        <authorList>
            <consortium name="DOE Joint Genome Institute"/>
            <person name="Curtis B.A."/>
            <person name="Tanifuji G."/>
            <person name="Burki F."/>
            <person name="Gruber A."/>
            <person name="Irimia M."/>
            <person name="Maruyama S."/>
            <person name="Arias M.C."/>
            <person name="Ball S.G."/>
            <person name="Gile G.H."/>
            <person name="Hirakawa Y."/>
            <person name="Hopkins J.F."/>
            <person name="Kuo A."/>
            <person name="Rensing S.A."/>
            <person name="Schmutz J."/>
            <person name="Symeonidi A."/>
            <person name="Elias M."/>
            <person name="Eveleigh R.J."/>
            <person name="Herman E.K."/>
            <person name="Klute M.J."/>
            <person name="Nakayama T."/>
            <person name="Obornik M."/>
            <person name="Reyes-Prieto A."/>
            <person name="Armbrust E.V."/>
            <person name="Aves S.J."/>
            <person name="Beiko R.G."/>
            <person name="Coutinho P."/>
            <person name="Dacks J.B."/>
            <person name="Durnford D.G."/>
            <person name="Fast N.M."/>
            <person name="Green B.R."/>
            <person name="Grisdale C.J."/>
            <person name="Hempel F."/>
            <person name="Henrissat B."/>
            <person name="Hoppner M.P."/>
            <person name="Ishida K."/>
            <person name="Kim E."/>
            <person name="Koreny L."/>
            <person name="Kroth P.G."/>
            <person name="Liu Y."/>
            <person name="Malik S.B."/>
            <person name="Maier U.G."/>
            <person name="McRose D."/>
            <person name="Mock T."/>
            <person name="Neilson J.A."/>
            <person name="Onodera N.T."/>
            <person name="Poole A.M."/>
            <person name="Pritham E.J."/>
            <person name="Richards T.A."/>
            <person name="Rocap G."/>
            <person name="Roy S.W."/>
            <person name="Sarai C."/>
            <person name="Schaack S."/>
            <person name="Shirato S."/>
            <person name="Slamovits C.H."/>
            <person name="Spencer D.F."/>
            <person name="Suzuki S."/>
            <person name="Worden A.Z."/>
            <person name="Zauner S."/>
            <person name="Barry K."/>
            <person name="Bell C."/>
            <person name="Bharti A.K."/>
            <person name="Crow J.A."/>
            <person name="Grimwood J."/>
            <person name="Kramer R."/>
            <person name="Lindquist E."/>
            <person name="Lucas S."/>
            <person name="Salamov A."/>
            <person name="McFadden G.I."/>
            <person name="Lane C.E."/>
            <person name="Keeling P.J."/>
            <person name="Gray M.W."/>
            <person name="Grigoriev I.V."/>
            <person name="Archibald J.M."/>
        </authorList>
    </citation>
    <scope>NUCLEOTIDE SEQUENCE</scope>
    <source>
        <strain evidence="2 4">CCMP2712</strain>
    </source>
</reference>
<accession>L1K2L5</accession>
<evidence type="ECO:0000313" key="3">
    <source>
        <dbReference type="EnsemblProtists" id="EKX54618"/>
    </source>
</evidence>
<evidence type="ECO:0000256" key="1">
    <source>
        <dbReference type="SAM" id="Phobius"/>
    </source>
</evidence>
<dbReference type="AlphaFoldDB" id="L1K2L5"/>
<dbReference type="RefSeq" id="XP_005841598.1">
    <property type="nucleotide sequence ID" value="XM_005841541.1"/>
</dbReference>
<dbReference type="Proteomes" id="UP000011087">
    <property type="component" value="Unassembled WGS sequence"/>
</dbReference>
<dbReference type="EnsemblProtists" id="EKX54618">
    <property type="protein sequence ID" value="EKX54618"/>
    <property type="gene ID" value="GUITHDRAFT_132312"/>
</dbReference>
<evidence type="ECO:0000313" key="2">
    <source>
        <dbReference type="EMBL" id="EKX54618.1"/>
    </source>
</evidence>
<dbReference type="PaxDb" id="55529-EKX54618"/>
<name>L1K2L5_GUITC</name>